<protein>
    <submittedName>
        <fullName evidence="2">Uncharacterized protein</fullName>
    </submittedName>
</protein>
<sequence length="1030" mass="113572">MAENSAAFQIESVLNPNNKSLDIYLNTNFNNNYNIKLFDSDNPSKVYNGTLVPNSFDSTNKNTKTFLLIGENLIPNKQYSITVTNDNNETSEAYNFSFDSISAIADPTNDVKVEALGNRILKVSFRYPVDNLLSANSDDILTNFYGIFYNRLANTSTNTSIAKWDGALKKDIASISPDMRSIFFEEDSKILPVTTIQNHILQINNGVYHTNPLDKSTVIVDQTVEQRIVPPMEVPFSVQVTNTPAKATNLDAISRNELIVKFDNNVLLPKPSTGLTGNILFDENNNPISVDRVSRVDNTFNTLLLGLDSPLNIGTQTLKVGNLPSDTPILFDANGYSIPLTPLQATIESIKPTLKSASQDMNIINPKNTIINLSFSTVMKDDVSGVGANNKTNYTLLNSENLPQEILSAEFGSDKTTVVLTTKELLPTGDYSLVINENSIVDENGEGIQSTNRIVNISDLSLPEVVEIIALNSTEDIIDDTSNSIIIKYSTPMTISSSGSQCAANLPINYKFIESTNESTKNPLPENTTTYVMENNKWVRFTLPLDSKYPTFGATDGTPNNNYSIHIGYTGLKFSDYKYVCNASGNVYPLCEGEKIDAAVPLINLSKGNVEMQAHNKMTYNYTDKVTVGGKSYTNEFLSVSPSDFIIKVSENVIDPSNLDEFNKLKTLTILDTELSEDNTSIIFSLEENSLNSGYKYAYVGATTPNGIVDIFGKNITEDVFNREILNSIPSNLVGISLSNLSTEPTKYTLGIGDDTIIAIGYPYEIAVKFSNDIKATQNNDFVVSFKNTQENSPYVVTPIKSVSITNNKDTLLIKGYIPASGGAAITSHSLFVRTNAMNPTLGTVDINSNRIESFDYTPVSNFYILNTTFVSNGLVTDSKFTMTFNYDIDSNSLPSDLLSDTGITNLKFIDMDNTTPLDKPYMNIDNFGKLYVREEAPSENKLFLENDAEKATADVAITLKGTLLDNRTLELLFNVPSDTSNSIKWNMDNLVFMLFSPEPLTIKNTGDEGEYYANSSLDFNANSIMRLTL</sequence>
<dbReference type="Proteomes" id="UP000092714">
    <property type="component" value="Unassembled WGS sequence"/>
</dbReference>
<proteinExistence type="predicted"/>
<dbReference type="Gene3D" id="2.60.40.1220">
    <property type="match status" value="1"/>
</dbReference>
<dbReference type="OrthoDB" id="1938287at2"/>
<keyword evidence="3" id="KW-1185">Reference proteome</keyword>
<evidence type="ECO:0000313" key="3">
    <source>
        <dbReference type="Proteomes" id="UP000092714"/>
    </source>
</evidence>
<gene>
    <name evidence="2" type="ORF">CP373A1_07795</name>
</gene>
<organism evidence="2 3">
    <name type="scientific">Clostridium paraputrificum</name>
    <dbReference type="NCBI Taxonomy" id="29363"/>
    <lineage>
        <taxon>Bacteria</taxon>
        <taxon>Bacillati</taxon>
        <taxon>Bacillota</taxon>
        <taxon>Clostridia</taxon>
        <taxon>Eubacteriales</taxon>
        <taxon>Clostridiaceae</taxon>
        <taxon>Clostridium</taxon>
    </lineage>
</organism>
<evidence type="ECO:0000256" key="1">
    <source>
        <dbReference type="ARBA" id="ARBA00022729"/>
    </source>
</evidence>
<reference evidence="2 3" key="1">
    <citation type="submission" date="2016-06" db="EMBL/GenBank/DDBJ databases">
        <authorList>
            <person name="Kjaerup R.B."/>
            <person name="Dalgaard T.S."/>
            <person name="Juul-Madsen H.R."/>
        </authorList>
    </citation>
    <scope>NUCLEOTIDE SEQUENCE [LARGE SCALE GENOMIC DNA]</scope>
    <source>
        <strain evidence="2 3">373-A1</strain>
    </source>
</reference>
<comment type="caution">
    <text evidence="2">The sequence shown here is derived from an EMBL/GenBank/DDBJ whole genome shotgun (WGS) entry which is preliminary data.</text>
</comment>
<keyword evidence="1" id="KW-0732">Signal</keyword>
<dbReference type="EMBL" id="MAPZ01000017">
    <property type="protein sequence ID" value="OBY11048.1"/>
    <property type="molecule type" value="Genomic_DNA"/>
</dbReference>
<dbReference type="AlphaFoldDB" id="A0A1B8RQG2"/>
<evidence type="ECO:0000313" key="2">
    <source>
        <dbReference type="EMBL" id="OBY11048.1"/>
    </source>
</evidence>
<dbReference type="eggNOG" id="ENOG5030GDB">
    <property type="taxonomic scope" value="Bacteria"/>
</dbReference>
<accession>A0A1B8RQG2</accession>
<dbReference type="RefSeq" id="WP_065254479.1">
    <property type="nucleotide sequence ID" value="NZ_MAPZ01000017.1"/>
</dbReference>
<dbReference type="InterPro" id="IPR014755">
    <property type="entry name" value="Cu-Rt/internalin_Ig-like"/>
</dbReference>
<name>A0A1B8RQG2_9CLOT</name>